<dbReference type="SUPFAM" id="SSF53901">
    <property type="entry name" value="Thiolase-like"/>
    <property type="match status" value="1"/>
</dbReference>
<dbReference type="Pfam" id="PF08541">
    <property type="entry name" value="ACP_syn_III_C"/>
    <property type="match status" value="1"/>
</dbReference>
<organism evidence="5 6">
    <name type="scientific">Nibrella viscosa</name>
    <dbReference type="NCBI Taxonomy" id="1084524"/>
    <lineage>
        <taxon>Bacteria</taxon>
        <taxon>Pseudomonadati</taxon>
        <taxon>Bacteroidota</taxon>
        <taxon>Cytophagia</taxon>
        <taxon>Cytophagales</taxon>
        <taxon>Spirosomataceae</taxon>
        <taxon>Nibrella</taxon>
    </lineage>
</organism>
<dbReference type="RefSeq" id="WP_345266240.1">
    <property type="nucleotide sequence ID" value="NZ_BAABHB010000003.1"/>
</dbReference>
<gene>
    <name evidence="5" type="ORF">GCM10023187_18390</name>
</gene>
<accession>A0ABP8K9K9</accession>
<evidence type="ECO:0000313" key="6">
    <source>
        <dbReference type="Proteomes" id="UP001500936"/>
    </source>
</evidence>
<dbReference type="InterPro" id="IPR013751">
    <property type="entry name" value="ACP_syn_III_N"/>
</dbReference>
<proteinExistence type="predicted"/>
<evidence type="ECO:0000313" key="5">
    <source>
        <dbReference type="EMBL" id="GAA4402850.1"/>
    </source>
</evidence>
<evidence type="ECO:0000259" key="4">
    <source>
        <dbReference type="Pfam" id="PF08545"/>
    </source>
</evidence>
<dbReference type="Proteomes" id="UP001500936">
    <property type="component" value="Unassembled WGS sequence"/>
</dbReference>
<dbReference type="InterPro" id="IPR016039">
    <property type="entry name" value="Thiolase-like"/>
</dbReference>
<dbReference type="EMBL" id="BAABHB010000003">
    <property type="protein sequence ID" value="GAA4402850.1"/>
    <property type="molecule type" value="Genomic_DNA"/>
</dbReference>
<name>A0ABP8K9K9_9BACT</name>
<evidence type="ECO:0000256" key="2">
    <source>
        <dbReference type="ARBA" id="ARBA00023315"/>
    </source>
</evidence>
<dbReference type="Pfam" id="PF08545">
    <property type="entry name" value="ACP_syn_III"/>
    <property type="match status" value="1"/>
</dbReference>
<keyword evidence="1" id="KW-0808">Transferase</keyword>
<sequence length="359" mass="39482">MHNTIHSVFVATGCYIPTTQVTNHAFADHCFFDKDGALITQDKTTLVRKFQEITGIAERRYAKPAQKASELGFLAAHQALESSGIDPESLDYIIVAHNFGDVTHGSNRVDMVPSLASRIKARLQITNPDCVAYDMIFGCPGWVEGLIQADYYIRSGDARRCMVIGTETLSRIVDPHDRDSMLFSDGSGAVILEASDQGSGGILAHHTQTHAHEYVELLRMDHSFAPHAAGNGNLFMKMNGRKLYEFALNYVPLVIKTALQKAKTPLTDIRKVLIHQANEKMDVAILQRLFKLHGQTVPSADLMPMTISWLGNSSVATIPTLLDLIRKGELADHEIKPGDKVVIASVGAGMNINAIIYQF</sequence>
<comment type="caution">
    <text evidence="5">The sequence shown here is derived from an EMBL/GenBank/DDBJ whole genome shotgun (WGS) entry which is preliminary data.</text>
</comment>
<feature type="domain" description="Beta-ketoacyl-[acyl-carrier-protein] synthase III C-terminal" evidence="3">
    <location>
        <begin position="259"/>
        <end position="358"/>
    </location>
</feature>
<protein>
    <submittedName>
        <fullName evidence="5">Ketoacyl-ACP synthase III</fullName>
    </submittedName>
</protein>
<reference evidence="6" key="1">
    <citation type="journal article" date="2019" name="Int. J. Syst. Evol. Microbiol.">
        <title>The Global Catalogue of Microorganisms (GCM) 10K type strain sequencing project: providing services to taxonomists for standard genome sequencing and annotation.</title>
        <authorList>
            <consortium name="The Broad Institute Genomics Platform"/>
            <consortium name="The Broad Institute Genome Sequencing Center for Infectious Disease"/>
            <person name="Wu L."/>
            <person name="Ma J."/>
        </authorList>
    </citation>
    <scope>NUCLEOTIDE SEQUENCE [LARGE SCALE GENOMIC DNA]</scope>
    <source>
        <strain evidence="6">JCM 17925</strain>
    </source>
</reference>
<keyword evidence="6" id="KW-1185">Reference proteome</keyword>
<dbReference type="InterPro" id="IPR013747">
    <property type="entry name" value="ACP_syn_III_C"/>
</dbReference>
<dbReference type="PANTHER" id="PTHR34069">
    <property type="entry name" value="3-OXOACYL-[ACYL-CARRIER-PROTEIN] SYNTHASE 3"/>
    <property type="match status" value="1"/>
</dbReference>
<feature type="domain" description="Beta-ketoacyl-[acyl-carrier-protein] synthase III N-terminal" evidence="4">
    <location>
        <begin position="133"/>
        <end position="209"/>
    </location>
</feature>
<dbReference type="PANTHER" id="PTHR34069:SF3">
    <property type="entry name" value="ACYL-COA:ACYL-COA ALKYLTRANSFERASE"/>
    <property type="match status" value="1"/>
</dbReference>
<dbReference type="Gene3D" id="3.40.47.10">
    <property type="match status" value="2"/>
</dbReference>
<evidence type="ECO:0000256" key="1">
    <source>
        <dbReference type="ARBA" id="ARBA00022679"/>
    </source>
</evidence>
<keyword evidence="2" id="KW-0012">Acyltransferase</keyword>
<dbReference type="CDD" id="cd00830">
    <property type="entry name" value="KAS_III"/>
    <property type="match status" value="1"/>
</dbReference>
<evidence type="ECO:0000259" key="3">
    <source>
        <dbReference type="Pfam" id="PF08541"/>
    </source>
</evidence>